<proteinExistence type="predicted"/>
<dbReference type="AlphaFoldDB" id="A0A182IQB3"/>
<dbReference type="EnsemblMetazoa" id="AATE003448-RA">
    <property type="protein sequence ID" value="AATE003448-PA.1"/>
    <property type="gene ID" value="AATE003448"/>
</dbReference>
<accession>A0A182IQB3</accession>
<protein>
    <submittedName>
        <fullName evidence="1">Uncharacterized protein</fullName>
    </submittedName>
</protein>
<reference evidence="1" key="1">
    <citation type="submission" date="2022-08" db="UniProtKB">
        <authorList>
            <consortium name="EnsemblMetazoa"/>
        </authorList>
    </citation>
    <scope>IDENTIFICATION</scope>
    <source>
        <strain evidence="1">EBRO</strain>
    </source>
</reference>
<evidence type="ECO:0000313" key="1">
    <source>
        <dbReference type="EnsemblMetazoa" id="AATE003448-PA.1"/>
    </source>
</evidence>
<sequence>MLSMPPQATKLPESAYATLITQAERSGMTCTLLPVHVSQMISLPSSEPVTQCRESPAKCTEFTLLIWPLRNFFVEMRTFGASPKSPHFSNSTLVEVRQAARVQQQPAFAGFDHRAVVAQEATAAALVIGSVRVQRDVDRIITKSLGADREPVHVGARLLRHEVSLQLLLVIRRQIAQLPVVPVVEQLVKVRVRARHVKVLGVDQMPVLLHVDHVHEDALGAEVPAHGHIRIGLLQLVANVRQDRSLHQRSQYVRIVQVTLGVYDEQVVAVALHTVLGGQGACRRLGEIVLRMNRFQGPVLSLLSIEECLHRRRVVRHTRVHEHIQPVAGIVQLGDPIEPLLQEWRGLLHKQSHRHQWELHRILRQRQAVLLSRLAISINESTGQIVGVAVQGQLARSIAVHDRGLGGVFGVRQRSFLLRRLQRQHYLLLDAIQILEQCGHVVKLNVQLLAQLLVQVHLGVIQLIVFRVLRGRFQHFVHLIGVTHEQARVQEAHSAPLQWRIATLQRFVWPAVRLCAEHNRRLEVGELLQDSFPRGKEQHVVAVGEQYQAILLLAIRFKCFPKQVYLVATTDRLHVSAEPRFAHAKSRYGQPIVFRRAKIT</sequence>
<organism evidence="1">
    <name type="scientific">Anopheles atroparvus</name>
    <name type="common">European mosquito</name>
    <dbReference type="NCBI Taxonomy" id="41427"/>
    <lineage>
        <taxon>Eukaryota</taxon>
        <taxon>Metazoa</taxon>
        <taxon>Ecdysozoa</taxon>
        <taxon>Arthropoda</taxon>
        <taxon>Hexapoda</taxon>
        <taxon>Insecta</taxon>
        <taxon>Pterygota</taxon>
        <taxon>Neoptera</taxon>
        <taxon>Endopterygota</taxon>
        <taxon>Diptera</taxon>
        <taxon>Nematocera</taxon>
        <taxon>Culicoidea</taxon>
        <taxon>Culicidae</taxon>
        <taxon>Anophelinae</taxon>
        <taxon>Anopheles</taxon>
    </lineage>
</organism>
<dbReference type="VEuPathDB" id="VectorBase:AATE003448"/>
<name>A0A182IQB3_ANOAO</name>